<dbReference type="InterPro" id="IPR010998">
    <property type="entry name" value="Integrase_recombinase_N"/>
</dbReference>
<name>A0ABT9G4V3_LEPDI</name>
<dbReference type="Pfam" id="PF13495">
    <property type="entry name" value="Phage_int_SAM_4"/>
    <property type="match status" value="1"/>
</dbReference>
<sequence>MPLSESPISMEDPDTSTKQVKPKLLTRLPQAIRVRQYALRTEEVYVGWVRRCIHFHELRHPQDLGSAKLTPFLTRLATEGDGSAQPQAHAALAGQGGDDAVLAAPAGRATGA</sequence>
<comment type="caution">
    <text evidence="4">The sequence shown here is derived from an EMBL/GenBank/DDBJ whole genome shotgun (WGS) entry which is preliminary data.</text>
</comment>
<proteinExistence type="predicted"/>
<keyword evidence="5" id="KW-1185">Reference proteome</keyword>
<evidence type="ECO:0000313" key="4">
    <source>
        <dbReference type="EMBL" id="MDP4301513.1"/>
    </source>
</evidence>
<evidence type="ECO:0000256" key="1">
    <source>
        <dbReference type="ARBA" id="ARBA00023125"/>
    </source>
</evidence>
<reference evidence="4 5" key="1">
    <citation type="submission" date="2023-08" db="EMBL/GenBank/DDBJ databases">
        <authorList>
            <person name="Roldan D.M."/>
            <person name="Menes R.J."/>
        </authorList>
    </citation>
    <scope>NUCLEOTIDE SEQUENCE [LARGE SCALE GENOMIC DNA]</scope>
    <source>
        <strain evidence="4 5">CCM 2812</strain>
    </source>
</reference>
<feature type="region of interest" description="Disordered" evidence="2">
    <location>
        <begin position="1"/>
        <end position="21"/>
    </location>
</feature>
<evidence type="ECO:0000313" key="5">
    <source>
        <dbReference type="Proteomes" id="UP001235760"/>
    </source>
</evidence>
<protein>
    <submittedName>
        <fullName evidence="4">Site-specific integrase</fullName>
    </submittedName>
</protein>
<gene>
    <name evidence="4" type="ORF">Q8X39_12760</name>
</gene>
<evidence type="ECO:0000256" key="2">
    <source>
        <dbReference type="SAM" id="MobiDB-lite"/>
    </source>
</evidence>
<evidence type="ECO:0000259" key="3">
    <source>
        <dbReference type="Pfam" id="PF13495"/>
    </source>
</evidence>
<organism evidence="4 5">
    <name type="scientific">Leptothrix discophora</name>
    <dbReference type="NCBI Taxonomy" id="89"/>
    <lineage>
        <taxon>Bacteria</taxon>
        <taxon>Pseudomonadati</taxon>
        <taxon>Pseudomonadota</taxon>
        <taxon>Betaproteobacteria</taxon>
        <taxon>Burkholderiales</taxon>
        <taxon>Sphaerotilaceae</taxon>
        <taxon>Leptothrix</taxon>
    </lineage>
</organism>
<keyword evidence="1" id="KW-0238">DNA-binding</keyword>
<dbReference type="Gene3D" id="1.10.150.130">
    <property type="match status" value="1"/>
</dbReference>
<accession>A0ABT9G4V3</accession>
<feature type="domain" description="Integrase SAM-like N-terminal" evidence="3">
    <location>
        <begin position="24"/>
        <end position="90"/>
    </location>
</feature>
<dbReference type="EMBL" id="JAUZEE010000006">
    <property type="protein sequence ID" value="MDP4301513.1"/>
    <property type="molecule type" value="Genomic_DNA"/>
</dbReference>
<dbReference type="InterPro" id="IPR004107">
    <property type="entry name" value="Integrase_SAM-like_N"/>
</dbReference>
<dbReference type="Proteomes" id="UP001235760">
    <property type="component" value="Unassembled WGS sequence"/>
</dbReference>